<dbReference type="EMBL" id="WOWK01000046">
    <property type="protein sequence ID" value="KAF0324209.1"/>
    <property type="molecule type" value="Genomic_DNA"/>
</dbReference>
<name>A0A8H3WC99_9PEZI</name>
<gene>
    <name evidence="1" type="ORF">GQ607_008639</name>
</gene>
<accession>A0A8H3WC99</accession>
<comment type="caution">
    <text evidence="1">The sequence shown here is derived from an EMBL/GenBank/DDBJ whole genome shotgun (WGS) entry which is preliminary data.</text>
</comment>
<organism evidence="1 2">
    <name type="scientific">Colletotrichum asianum</name>
    <dbReference type="NCBI Taxonomy" id="702518"/>
    <lineage>
        <taxon>Eukaryota</taxon>
        <taxon>Fungi</taxon>
        <taxon>Dikarya</taxon>
        <taxon>Ascomycota</taxon>
        <taxon>Pezizomycotina</taxon>
        <taxon>Sordariomycetes</taxon>
        <taxon>Hypocreomycetidae</taxon>
        <taxon>Glomerellales</taxon>
        <taxon>Glomerellaceae</taxon>
        <taxon>Colletotrichum</taxon>
        <taxon>Colletotrichum gloeosporioides species complex</taxon>
    </lineage>
</organism>
<keyword evidence="2" id="KW-1185">Reference proteome</keyword>
<dbReference type="AlphaFoldDB" id="A0A8H3WC99"/>
<proteinExistence type="predicted"/>
<sequence>MHAPESITPLSFPVIFHDISQELPLAVGGDVSFQTETSLYYIKDPSLRSINGEERAFLENVTARDLGVRLGQLLNAYYQLTQLSLNITEGSSGASIFEPNISVSATTSRDVVIFDVSDGWATVCMASCAALLAAGILSVVLAHWAQTPEILGYVSTVFRDSRHIELEAESDRLTGVEISKTMMKERIRYGLVREKGGEKLLMGVGRQEETKACSGNL</sequence>
<evidence type="ECO:0000313" key="2">
    <source>
        <dbReference type="Proteomes" id="UP000434172"/>
    </source>
</evidence>
<dbReference type="OrthoDB" id="3692311at2759"/>
<evidence type="ECO:0000313" key="1">
    <source>
        <dbReference type="EMBL" id="KAF0324209.1"/>
    </source>
</evidence>
<protein>
    <submittedName>
        <fullName evidence="1">Uncharacterized protein</fullName>
    </submittedName>
</protein>
<reference evidence="1 2" key="1">
    <citation type="submission" date="2019-12" db="EMBL/GenBank/DDBJ databases">
        <title>A genome sequence resource for the geographically widespread anthracnose pathogen Colletotrichum asianum.</title>
        <authorList>
            <person name="Meng Y."/>
        </authorList>
    </citation>
    <scope>NUCLEOTIDE SEQUENCE [LARGE SCALE GENOMIC DNA]</scope>
    <source>
        <strain evidence="1 2">ICMP 18580</strain>
    </source>
</reference>
<dbReference type="Proteomes" id="UP000434172">
    <property type="component" value="Unassembled WGS sequence"/>
</dbReference>